<dbReference type="SUPFAM" id="SSF53041">
    <property type="entry name" value="Resolvase-like"/>
    <property type="match status" value="1"/>
</dbReference>
<dbReference type="Pfam" id="PF00239">
    <property type="entry name" value="Resolvase"/>
    <property type="match status" value="1"/>
</dbReference>
<dbReference type="EMBL" id="BK032831">
    <property type="protein sequence ID" value="DAF62988.1"/>
    <property type="molecule type" value="Genomic_DNA"/>
</dbReference>
<name>A0A8S5TI31_9CAUD</name>
<evidence type="ECO:0000313" key="2">
    <source>
        <dbReference type="EMBL" id="DAF62988.1"/>
    </source>
</evidence>
<accession>A0A8S5TI31</accession>
<dbReference type="Gene3D" id="3.40.50.1390">
    <property type="entry name" value="Resolvase, N-terminal catalytic domain"/>
    <property type="match status" value="1"/>
</dbReference>
<dbReference type="SMART" id="SM00857">
    <property type="entry name" value="Resolvase"/>
    <property type="match status" value="1"/>
</dbReference>
<dbReference type="GO" id="GO:0003677">
    <property type="term" value="F:DNA binding"/>
    <property type="evidence" value="ECO:0007669"/>
    <property type="project" value="InterPro"/>
</dbReference>
<feature type="domain" description="Resolvase/invertase-type recombinase catalytic" evidence="1">
    <location>
        <begin position="36"/>
        <end position="161"/>
    </location>
</feature>
<dbReference type="GO" id="GO:0000150">
    <property type="term" value="F:DNA strand exchange activity"/>
    <property type="evidence" value="ECO:0007669"/>
    <property type="project" value="InterPro"/>
</dbReference>
<proteinExistence type="predicted"/>
<dbReference type="InterPro" id="IPR036162">
    <property type="entry name" value="Resolvase-like_N_sf"/>
</dbReference>
<dbReference type="InterPro" id="IPR006119">
    <property type="entry name" value="Resolv_N"/>
</dbReference>
<sequence>MFNLFCTLPALPAAKPQPIPLRCMKVPPLPVTPNRAVVYARTADRHVGVLETQYNSVLAAAREDGCIVVDAAIEHRPGSSLRKPGLLRLLKVIRKGEANVLYVQDLSRLHSSPFWLYLLFCWMQDHNAKIITTACDIRYSLHYDLHIEQKLLERAARKGRDVPWIV</sequence>
<protein>
    <submittedName>
        <fullName evidence="2">Integrase</fullName>
    </submittedName>
</protein>
<reference evidence="2" key="1">
    <citation type="journal article" date="2021" name="Proc. Natl. Acad. Sci. U.S.A.">
        <title>A Catalog of Tens of Thousands of Viruses from Human Metagenomes Reveals Hidden Associations with Chronic Diseases.</title>
        <authorList>
            <person name="Tisza M.J."/>
            <person name="Buck C.B."/>
        </authorList>
    </citation>
    <scope>NUCLEOTIDE SEQUENCE</scope>
    <source>
        <strain evidence="2">CtDDY10</strain>
    </source>
</reference>
<organism evidence="2">
    <name type="scientific">Siphoviridae sp. ctDDY10</name>
    <dbReference type="NCBI Taxonomy" id="2827810"/>
    <lineage>
        <taxon>Viruses</taxon>
        <taxon>Duplodnaviria</taxon>
        <taxon>Heunggongvirae</taxon>
        <taxon>Uroviricota</taxon>
        <taxon>Caudoviricetes</taxon>
    </lineage>
</organism>
<evidence type="ECO:0000259" key="1">
    <source>
        <dbReference type="SMART" id="SM00857"/>
    </source>
</evidence>